<gene>
    <name evidence="4" type="ORF">EV188_101499</name>
</gene>
<feature type="region of interest" description="Disordered" evidence="1">
    <location>
        <begin position="1"/>
        <end position="22"/>
    </location>
</feature>
<feature type="transmembrane region" description="Helical" evidence="2">
    <location>
        <begin position="146"/>
        <end position="165"/>
    </location>
</feature>
<feature type="transmembrane region" description="Helical" evidence="2">
    <location>
        <begin position="77"/>
        <end position="93"/>
    </location>
</feature>
<feature type="compositionally biased region" description="Low complexity" evidence="1">
    <location>
        <begin position="534"/>
        <end position="545"/>
    </location>
</feature>
<dbReference type="Pfam" id="PF07786">
    <property type="entry name" value="HGSNAT_cat"/>
    <property type="match status" value="1"/>
</dbReference>
<keyword evidence="2" id="KW-0812">Transmembrane</keyword>
<name>A0A4R6VN42_9PSEU</name>
<feature type="transmembrane region" description="Helical" evidence="2">
    <location>
        <begin position="384"/>
        <end position="407"/>
    </location>
</feature>
<evidence type="ECO:0000313" key="4">
    <source>
        <dbReference type="EMBL" id="TDQ65249.1"/>
    </source>
</evidence>
<proteinExistence type="predicted"/>
<feature type="transmembrane region" description="Helical" evidence="2">
    <location>
        <begin position="171"/>
        <end position="188"/>
    </location>
</feature>
<feature type="transmembrane region" description="Helical" evidence="2">
    <location>
        <begin position="105"/>
        <end position="126"/>
    </location>
</feature>
<evidence type="ECO:0000256" key="1">
    <source>
        <dbReference type="SAM" id="MobiDB-lite"/>
    </source>
</evidence>
<keyword evidence="2" id="KW-0472">Membrane</keyword>
<evidence type="ECO:0000259" key="3">
    <source>
        <dbReference type="Pfam" id="PF07786"/>
    </source>
</evidence>
<dbReference type="AlphaFoldDB" id="A0A4R6VN42"/>
<feature type="transmembrane region" description="Helical" evidence="2">
    <location>
        <begin position="272"/>
        <end position="293"/>
    </location>
</feature>
<evidence type="ECO:0000256" key="2">
    <source>
        <dbReference type="SAM" id="Phobius"/>
    </source>
</evidence>
<feature type="compositionally biased region" description="Acidic residues" evidence="1">
    <location>
        <begin position="505"/>
        <end position="521"/>
    </location>
</feature>
<dbReference type="OrthoDB" id="4966979at2"/>
<protein>
    <submittedName>
        <fullName evidence="4">Uncharacterized protein DUF1624</fullName>
    </submittedName>
</protein>
<accession>A0A4R6VN42</accession>
<dbReference type="InterPro" id="IPR012429">
    <property type="entry name" value="HGSNAT_cat"/>
</dbReference>
<reference evidence="4 5" key="1">
    <citation type="submission" date="2019-03" db="EMBL/GenBank/DDBJ databases">
        <title>Genomic Encyclopedia of Type Strains, Phase IV (KMG-IV): sequencing the most valuable type-strain genomes for metagenomic binning, comparative biology and taxonomic classification.</title>
        <authorList>
            <person name="Goeker M."/>
        </authorList>
    </citation>
    <scope>NUCLEOTIDE SEQUENCE [LARGE SCALE GENOMIC DNA]</scope>
    <source>
        <strain evidence="4 5">DSM 45775</strain>
    </source>
</reference>
<feature type="transmembrane region" description="Helical" evidence="2">
    <location>
        <begin position="413"/>
        <end position="430"/>
    </location>
</feature>
<comment type="caution">
    <text evidence="4">The sequence shown here is derived from an EMBL/GenBank/DDBJ whole genome shotgun (WGS) entry which is preliminary data.</text>
</comment>
<feature type="transmembrane region" description="Helical" evidence="2">
    <location>
        <begin position="247"/>
        <end position="265"/>
    </location>
</feature>
<feature type="transmembrane region" description="Helical" evidence="2">
    <location>
        <begin position="466"/>
        <end position="490"/>
    </location>
</feature>
<organism evidence="4 5">
    <name type="scientific">Actinomycetospora succinea</name>
    <dbReference type="NCBI Taxonomy" id="663603"/>
    <lineage>
        <taxon>Bacteria</taxon>
        <taxon>Bacillati</taxon>
        <taxon>Actinomycetota</taxon>
        <taxon>Actinomycetes</taxon>
        <taxon>Pseudonocardiales</taxon>
        <taxon>Pseudonocardiaceae</taxon>
        <taxon>Actinomycetospora</taxon>
    </lineage>
</organism>
<sequence length="551" mass="55853">MTTRTPAPPRDSGPATTLAPPVATRRMTARLPRQAPPVAVRTAGLAEAPTVRLPVVTSASPTRTTSGSGARVRGIDAARGLALLGMIAVHTLPTSENGELTTVGLLAGGTSAALFGVLVGLSVALLTGRRRVDLRGGSFRSHALRLAVRGLAVGVLGLALGEAALGDVDIILTYYGVLFLLAVPLILLPTRGLFALGAALAVVAPVTSHLVRTSMPPAELIDPSFTALVTDPAGLVGTLFFTGAYPIWPWLTYLCVGLAVGRLSLTRTRTAAVLAGSGVLLVVVAAVVSHLALVTAGGLGQILANPGLPTEELQAALTEGPNGVTPATTWWWLAVDTAHSSTPLDLARTVGTSLAVLGAMLLLDRALAHGGAATWARVVGAVRSPLAAAGAMTLTFYTLHVVVVGLAPTAEPWTLYLVQITVALLVGLLWQRFVGRGPLEAGVSRLTDVVAPASRPAADRPAGRPWLSALVAAAVLAAVVGGAFAVAGLAEGPAADTASSSATSEEGDAPDGPVVEEDTAEADQPSVSEDASEQQDTGQPDTGQDAADEGE</sequence>
<feature type="transmembrane region" description="Helical" evidence="2">
    <location>
        <begin position="193"/>
        <end position="211"/>
    </location>
</feature>
<dbReference type="EMBL" id="SNYO01000001">
    <property type="protein sequence ID" value="TDQ65249.1"/>
    <property type="molecule type" value="Genomic_DNA"/>
</dbReference>
<feature type="domain" description="Heparan-alpha-glucosaminide N-acetyltransferase catalytic" evidence="3">
    <location>
        <begin position="71"/>
        <end position="288"/>
    </location>
</feature>
<keyword evidence="5" id="KW-1185">Reference proteome</keyword>
<feature type="region of interest" description="Disordered" evidence="1">
    <location>
        <begin position="495"/>
        <end position="551"/>
    </location>
</feature>
<feature type="compositionally biased region" description="Pro residues" evidence="1">
    <location>
        <begin position="1"/>
        <end position="11"/>
    </location>
</feature>
<keyword evidence="2" id="KW-1133">Transmembrane helix</keyword>
<feature type="compositionally biased region" description="Low complexity" evidence="1">
    <location>
        <begin position="495"/>
        <end position="504"/>
    </location>
</feature>
<dbReference type="Proteomes" id="UP000295705">
    <property type="component" value="Unassembled WGS sequence"/>
</dbReference>
<evidence type="ECO:0000313" key="5">
    <source>
        <dbReference type="Proteomes" id="UP000295705"/>
    </source>
</evidence>